<reference evidence="1" key="1">
    <citation type="submission" date="2019-08" db="EMBL/GenBank/DDBJ databases">
        <authorList>
            <person name="Kucharzyk K."/>
            <person name="Murdoch R.W."/>
            <person name="Higgins S."/>
            <person name="Loffler F."/>
        </authorList>
    </citation>
    <scope>NUCLEOTIDE SEQUENCE</scope>
</reference>
<accession>A0A645ITI1</accession>
<gene>
    <name evidence="1" type="ORF">SDC9_202146</name>
</gene>
<proteinExistence type="predicted"/>
<dbReference type="EMBL" id="VSSQ01122734">
    <property type="protein sequence ID" value="MPN54476.1"/>
    <property type="molecule type" value="Genomic_DNA"/>
</dbReference>
<name>A0A645ITI1_9ZZZZ</name>
<organism evidence="1">
    <name type="scientific">bioreactor metagenome</name>
    <dbReference type="NCBI Taxonomy" id="1076179"/>
    <lineage>
        <taxon>unclassified sequences</taxon>
        <taxon>metagenomes</taxon>
        <taxon>ecological metagenomes</taxon>
    </lineage>
</organism>
<comment type="caution">
    <text evidence="1">The sequence shown here is derived from an EMBL/GenBank/DDBJ whole genome shotgun (WGS) entry which is preliminary data.</text>
</comment>
<evidence type="ECO:0000313" key="1">
    <source>
        <dbReference type="EMBL" id="MPN54476.1"/>
    </source>
</evidence>
<protein>
    <submittedName>
        <fullName evidence="1">Uncharacterized protein</fullName>
    </submittedName>
</protein>
<sequence>MLARLAHQLAHFRMRQEGRRAATPVQLDHLMLAIASFKRGSLHIQLLGQILQILGAAPVILGDDLVTGAVVTDGVTEGDVEV</sequence>
<dbReference type="AlphaFoldDB" id="A0A645ITI1"/>